<evidence type="ECO:0000313" key="4">
    <source>
        <dbReference type="WBParaSite" id="TCONS_00005138.p1"/>
    </source>
</evidence>
<proteinExistence type="predicted"/>
<dbReference type="WBParaSite" id="TCONS_00005138.p1">
    <property type="protein sequence ID" value="TCONS_00005138.p1"/>
    <property type="gene ID" value="XLOC_003474"/>
</dbReference>
<sequence length="128" mass="15075">MRTIVILLSPIFALILNIVTFDFFKKRNRREPESIIIKRERLILINITLQGILAILCQSPTAIILYLTQVYSLNIPNIYYLTSNFLLFSHFGFSTLITIMFLKDVRKEICKSFNGYVDHKLIKRFMKI</sequence>
<keyword evidence="1" id="KW-1133">Transmembrane helix</keyword>
<feature type="transmembrane region" description="Helical" evidence="1">
    <location>
        <begin position="6"/>
        <end position="24"/>
    </location>
</feature>
<keyword evidence="1" id="KW-0812">Transmembrane</keyword>
<feature type="transmembrane region" description="Helical" evidence="1">
    <location>
        <begin position="78"/>
        <end position="102"/>
    </location>
</feature>
<evidence type="ECO:0000256" key="1">
    <source>
        <dbReference type="SAM" id="Phobius"/>
    </source>
</evidence>
<keyword evidence="1" id="KW-0472">Membrane</keyword>
<accession>A0A0K0ENK3</accession>
<evidence type="ECO:0000313" key="2">
    <source>
        <dbReference type="Proteomes" id="UP000035681"/>
    </source>
</evidence>
<dbReference type="Proteomes" id="UP000035681">
    <property type="component" value="Unplaced"/>
</dbReference>
<feature type="transmembrane region" description="Helical" evidence="1">
    <location>
        <begin position="44"/>
        <end position="66"/>
    </location>
</feature>
<dbReference type="WBParaSite" id="SSTP_0001104000.1">
    <property type="protein sequence ID" value="SSTP_0001104000.1"/>
    <property type="gene ID" value="SSTP_0001104000"/>
</dbReference>
<keyword evidence="2" id="KW-1185">Reference proteome</keyword>
<protein>
    <submittedName>
        <fullName evidence="4">G-protein coupled receptors family 1 profile domain-containing protein</fullName>
    </submittedName>
</protein>
<dbReference type="AlphaFoldDB" id="A0A0K0ENK3"/>
<organism evidence="3">
    <name type="scientific">Strongyloides stercoralis</name>
    <name type="common">Threadworm</name>
    <dbReference type="NCBI Taxonomy" id="6248"/>
    <lineage>
        <taxon>Eukaryota</taxon>
        <taxon>Metazoa</taxon>
        <taxon>Ecdysozoa</taxon>
        <taxon>Nematoda</taxon>
        <taxon>Chromadorea</taxon>
        <taxon>Rhabditida</taxon>
        <taxon>Tylenchina</taxon>
        <taxon>Panagrolaimomorpha</taxon>
        <taxon>Strongyloidoidea</taxon>
        <taxon>Strongyloididae</taxon>
        <taxon>Strongyloides</taxon>
    </lineage>
</organism>
<reference evidence="3" key="1">
    <citation type="submission" date="2015-08" db="UniProtKB">
        <authorList>
            <consortium name="WormBaseParasite"/>
        </authorList>
    </citation>
    <scope>IDENTIFICATION</scope>
</reference>
<evidence type="ECO:0000313" key="3">
    <source>
        <dbReference type="WBParaSite" id="SSTP_0001104000.1"/>
    </source>
</evidence>
<name>A0A0K0ENK3_STRER</name>